<dbReference type="RefSeq" id="XP_004510620.1">
    <property type="nucleotide sequence ID" value="XM_004510563.1"/>
</dbReference>
<reference evidence="1" key="1">
    <citation type="journal article" date="2013" name="Nat. Biotechnol.">
        <title>Draft genome sequence of chickpea (Cicer arietinum) provides a resource for trait improvement.</title>
        <authorList>
            <person name="Varshney R.K."/>
            <person name="Song C."/>
            <person name="Saxena R.K."/>
            <person name="Azam S."/>
            <person name="Yu S."/>
            <person name="Sharpe A.G."/>
            <person name="Cannon S."/>
            <person name="Baek J."/>
            <person name="Rosen B.D."/>
            <person name="Tar'an B."/>
            <person name="Millan T."/>
            <person name="Zhang X."/>
            <person name="Ramsay L.D."/>
            <person name="Iwata A."/>
            <person name="Wang Y."/>
            <person name="Nelson W."/>
            <person name="Farmer A.D."/>
            <person name="Gaur P.M."/>
            <person name="Soderlund C."/>
            <person name="Penmetsa R.V."/>
            <person name="Xu C."/>
            <person name="Bharti A.K."/>
            <person name="He W."/>
            <person name="Winter P."/>
            <person name="Zhao S."/>
            <person name="Hane J.K."/>
            <person name="Carrasquilla-Garcia N."/>
            <person name="Condie J.A."/>
            <person name="Upadhyaya H.D."/>
            <person name="Luo M.C."/>
            <person name="Thudi M."/>
            <person name="Gowda C.L."/>
            <person name="Singh N.P."/>
            <person name="Lichtenzveig J."/>
            <person name="Gali K.K."/>
            <person name="Rubio J."/>
            <person name="Nadarajan N."/>
            <person name="Dolezel J."/>
            <person name="Bansal K.C."/>
            <person name="Xu X."/>
            <person name="Edwards D."/>
            <person name="Zhang G."/>
            <person name="Kahl G."/>
            <person name="Gil J."/>
            <person name="Singh K.B."/>
            <person name="Datta S.K."/>
            <person name="Jackson S.A."/>
            <person name="Wang J."/>
            <person name="Cook D.R."/>
        </authorList>
    </citation>
    <scope>NUCLEOTIDE SEQUENCE [LARGE SCALE GENOMIC DNA]</scope>
    <source>
        <strain evidence="1">cv. CDC Frontier</strain>
    </source>
</reference>
<dbReference type="GeneID" id="101506147"/>
<evidence type="ECO:0000313" key="1">
    <source>
        <dbReference type="Proteomes" id="UP000087171"/>
    </source>
</evidence>
<dbReference type="AlphaFoldDB" id="A0A1S2YVJ1"/>
<gene>
    <name evidence="2" type="primary">LOC101506147</name>
</gene>
<dbReference type="OrthoDB" id="2015125at2759"/>
<dbReference type="PaxDb" id="3827-XP_004510620.1"/>
<sequence>MENNENVIDYFNRVQTITNQMKANREVITEVVITGKIMRILTQIRSNSDEYRSKKVQRDDGEAQLAQEDSSDSYEVLLMASTSMEDDCLGLWYLDTWCSNHMIGHKDWFVIIDEKNNLLSLRRLLEKGYSMNMENGQMKMFDNAKRLILKAPLSKNIIFNIEIQINENQCLAAEIRRED</sequence>
<proteinExistence type="predicted"/>
<dbReference type="Proteomes" id="UP000087171">
    <property type="component" value="Chromosome Ca7"/>
</dbReference>
<keyword evidence="1" id="KW-1185">Reference proteome</keyword>
<organism evidence="1 2">
    <name type="scientific">Cicer arietinum</name>
    <name type="common">Chickpea</name>
    <name type="synonym">Garbanzo</name>
    <dbReference type="NCBI Taxonomy" id="3827"/>
    <lineage>
        <taxon>Eukaryota</taxon>
        <taxon>Viridiplantae</taxon>
        <taxon>Streptophyta</taxon>
        <taxon>Embryophyta</taxon>
        <taxon>Tracheophyta</taxon>
        <taxon>Spermatophyta</taxon>
        <taxon>Magnoliopsida</taxon>
        <taxon>eudicotyledons</taxon>
        <taxon>Gunneridae</taxon>
        <taxon>Pentapetalae</taxon>
        <taxon>rosids</taxon>
        <taxon>fabids</taxon>
        <taxon>Fabales</taxon>
        <taxon>Fabaceae</taxon>
        <taxon>Papilionoideae</taxon>
        <taxon>50 kb inversion clade</taxon>
        <taxon>NPAAA clade</taxon>
        <taxon>Hologalegina</taxon>
        <taxon>IRL clade</taxon>
        <taxon>Cicereae</taxon>
        <taxon>Cicer</taxon>
    </lineage>
</organism>
<dbReference type="KEGG" id="cam:101506147"/>
<accession>A0A1S2YVJ1</accession>
<protein>
    <submittedName>
        <fullName evidence="2">Uncharacterized protein LOC101506147</fullName>
    </submittedName>
</protein>
<name>A0A1S2YVJ1_CICAR</name>
<evidence type="ECO:0000313" key="2">
    <source>
        <dbReference type="RefSeq" id="XP_004510620.1"/>
    </source>
</evidence>
<reference evidence="2" key="2">
    <citation type="submission" date="2025-08" db="UniProtKB">
        <authorList>
            <consortium name="RefSeq"/>
        </authorList>
    </citation>
    <scope>IDENTIFICATION</scope>
    <source>
        <tissue evidence="2">Etiolated seedlings</tissue>
    </source>
</reference>